<dbReference type="Proteomes" id="UP000019484">
    <property type="component" value="Unassembled WGS sequence"/>
</dbReference>
<dbReference type="GO" id="GO:0006351">
    <property type="term" value="P:DNA-templated transcription"/>
    <property type="evidence" value="ECO:0007669"/>
    <property type="project" value="InterPro"/>
</dbReference>
<name>W9XSF1_9EURO</name>
<dbReference type="PANTHER" id="PTHR47338">
    <property type="entry name" value="ZN(II)2CYS6 TRANSCRIPTION FACTOR (EUROFUNG)-RELATED"/>
    <property type="match status" value="1"/>
</dbReference>
<evidence type="ECO:0000313" key="9">
    <source>
        <dbReference type="EMBL" id="EXJ83472.1"/>
    </source>
</evidence>
<protein>
    <recommendedName>
        <fullName evidence="8">Zn(2)-C6 fungal-type domain-containing protein</fullName>
    </recommendedName>
</protein>
<sequence>MDFESPDQTKALQACVACRKQKRRCDKVLPSCGLCVRMSRPCDYSESNPSPNADDFAVMRQKIADLEARLEGRRADSGWYEPMRSVSKSPATNSSSNSGSGNESSSFVSAAFFLDAEVFSQAKLSIPRPSLTVPTDVMGALGTSIRDVHDVVDRYFANIHTWLPFVSKKRMELKLSNPALDLAADFSLLLLAMKLIIQAPAGGAHSVRSPLYALTKRYFALLEYSGFISLHTLQADILIAAYEIGHAIYPAAYLTTGHCARLGHALGLNDRTRAPQYSWKRASSWAEAEEVKRTWWATMLLDRYVNLGTWGHPLATDDPHRNDVLPADDDMWDEGEVTTSEPLYVSSPTNVRAAPFARTCQATHLLGRLIRLMNDRLLDSPLRFTEAIHLFRTLQALSKLLEDDVQRSPMRYVTALALCYGALLHLSDPFSCTDTNRGDHTVEETEMQTLAISGLKPTAADILQFSQLLMSSMPTSTAGISPLICDSLYVAASTYAWLAHESGLREMGEAYHALRRSLETINCRWTAAGYYIGLLDKAKETSYPDNPLL</sequence>
<reference evidence="9 10" key="1">
    <citation type="submission" date="2013-03" db="EMBL/GenBank/DDBJ databases">
        <title>The Genome Sequence of Capronia coronata CBS 617.96.</title>
        <authorList>
            <consortium name="The Broad Institute Genomics Platform"/>
            <person name="Cuomo C."/>
            <person name="de Hoog S."/>
            <person name="Gorbushina A."/>
            <person name="Walker B."/>
            <person name="Young S.K."/>
            <person name="Zeng Q."/>
            <person name="Gargeya S."/>
            <person name="Fitzgerald M."/>
            <person name="Haas B."/>
            <person name="Abouelleil A."/>
            <person name="Allen A.W."/>
            <person name="Alvarado L."/>
            <person name="Arachchi H.M."/>
            <person name="Berlin A.M."/>
            <person name="Chapman S.B."/>
            <person name="Gainer-Dewar J."/>
            <person name="Goldberg J."/>
            <person name="Griggs A."/>
            <person name="Gujja S."/>
            <person name="Hansen M."/>
            <person name="Howarth C."/>
            <person name="Imamovic A."/>
            <person name="Ireland A."/>
            <person name="Larimer J."/>
            <person name="McCowan C."/>
            <person name="Murphy C."/>
            <person name="Pearson M."/>
            <person name="Poon T.W."/>
            <person name="Priest M."/>
            <person name="Roberts A."/>
            <person name="Saif S."/>
            <person name="Shea T."/>
            <person name="Sisk P."/>
            <person name="Sykes S."/>
            <person name="Wortman J."/>
            <person name="Nusbaum C."/>
            <person name="Birren B."/>
        </authorList>
    </citation>
    <scope>NUCLEOTIDE SEQUENCE [LARGE SCALE GENOMIC DNA]</scope>
    <source>
        <strain evidence="9 10">CBS 617.96</strain>
    </source>
</reference>
<dbReference type="PROSITE" id="PS00463">
    <property type="entry name" value="ZN2_CY6_FUNGAL_1"/>
    <property type="match status" value="1"/>
</dbReference>
<organism evidence="9 10">
    <name type="scientific">Capronia coronata CBS 617.96</name>
    <dbReference type="NCBI Taxonomy" id="1182541"/>
    <lineage>
        <taxon>Eukaryota</taxon>
        <taxon>Fungi</taxon>
        <taxon>Dikarya</taxon>
        <taxon>Ascomycota</taxon>
        <taxon>Pezizomycotina</taxon>
        <taxon>Eurotiomycetes</taxon>
        <taxon>Chaetothyriomycetidae</taxon>
        <taxon>Chaetothyriales</taxon>
        <taxon>Herpotrichiellaceae</taxon>
        <taxon>Capronia</taxon>
    </lineage>
</organism>
<dbReference type="OrthoDB" id="270167at2759"/>
<dbReference type="InterPro" id="IPR001138">
    <property type="entry name" value="Zn2Cys6_DnaBD"/>
</dbReference>
<evidence type="ECO:0000256" key="3">
    <source>
        <dbReference type="ARBA" id="ARBA00023015"/>
    </source>
</evidence>
<keyword evidence="2" id="KW-0479">Metal-binding</keyword>
<evidence type="ECO:0000256" key="4">
    <source>
        <dbReference type="ARBA" id="ARBA00023125"/>
    </source>
</evidence>
<dbReference type="Pfam" id="PF04082">
    <property type="entry name" value="Fungal_trans"/>
    <property type="match status" value="1"/>
</dbReference>
<dbReference type="GO" id="GO:0003677">
    <property type="term" value="F:DNA binding"/>
    <property type="evidence" value="ECO:0007669"/>
    <property type="project" value="UniProtKB-KW"/>
</dbReference>
<feature type="region of interest" description="Disordered" evidence="7">
    <location>
        <begin position="81"/>
        <end position="100"/>
    </location>
</feature>
<dbReference type="RefSeq" id="XP_007726158.1">
    <property type="nucleotide sequence ID" value="XM_007727968.1"/>
</dbReference>
<dbReference type="Pfam" id="PF00172">
    <property type="entry name" value="Zn_clus"/>
    <property type="match status" value="1"/>
</dbReference>
<evidence type="ECO:0000256" key="7">
    <source>
        <dbReference type="SAM" id="MobiDB-lite"/>
    </source>
</evidence>
<evidence type="ECO:0000259" key="8">
    <source>
        <dbReference type="PROSITE" id="PS50048"/>
    </source>
</evidence>
<dbReference type="HOGENOM" id="CLU_023880_2_0_1"/>
<dbReference type="CDD" id="cd12148">
    <property type="entry name" value="fungal_TF_MHR"/>
    <property type="match status" value="1"/>
</dbReference>
<keyword evidence="3" id="KW-0805">Transcription regulation</keyword>
<evidence type="ECO:0000256" key="2">
    <source>
        <dbReference type="ARBA" id="ARBA00022723"/>
    </source>
</evidence>
<dbReference type="eggNOG" id="ENOG502SID0">
    <property type="taxonomic scope" value="Eukaryota"/>
</dbReference>
<dbReference type="GO" id="GO:0005634">
    <property type="term" value="C:nucleus"/>
    <property type="evidence" value="ECO:0007669"/>
    <property type="project" value="UniProtKB-SubCell"/>
</dbReference>
<evidence type="ECO:0000313" key="10">
    <source>
        <dbReference type="Proteomes" id="UP000019484"/>
    </source>
</evidence>
<dbReference type="GeneID" id="19161957"/>
<dbReference type="Gene3D" id="4.10.240.10">
    <property type="entry name" value="Zn(2)-C6 fungal-type DNA-binding domain"/>
    <property type="match status" value="1"/>
</dbReference>
<accession>W9XSF1</accession>
<dbReference type="CDD" id="cd00067">
    <property type="entry name" value="GAL4"/>
    <property type="match status" value="1"/>
</dbReference>
<gene>
    <name evidence="9" type="ORF">A1O1_07095</name>
</gene>
<dbReference type="PANTHER" id="PTHR47338:SF20">
    <property type="entry name" value="ZN(II)2CYS6 TRANSCRIPTION FACTOR (EUROFUNG)"/>
    <property type="match status" value="1"/>
</dbReference>
<dbReference type="SUPFAM" id="SSF57701">
    <property type="entry name" value="Zn2/Cys6 DNA-binding domain"/>
    <property type="match status" value="1"/>
</dbReference>
<comment type="subcellular location">
    <subcellularLocation>
        <location evidence="1">Nucleus</location>
    </subcellularLocation>
</comment>
<dbReference type="InterPro" id="IPR007219">
    <property type="entry name" value="XnlR_reg_dom"/>
</dbReference>
<feature type="domain" description="Zn(2)-C6 fungal-type" evidence="8">
    <location>
        <begin position="14"/>
        <end position="44"/>
    </location>
</feature>
<comment type="caution">
    <text evidence="9">The sequence shown here is derived from an EMBL/GenBank/DDBJ whole genome shotgun (WGS) entry which is preliminary data.</text>
</comment>
<dbReference type="PROSITE" id="PS50048">
    <property type="entry name" value="ZN2_CY6_FUNGAL_2"/>
    <property type="match status" value="1"/>
</dbReference>
<keyword evidence="10" id="KW-1185">Reference proteome</keyword>
<dbReference type="InterPro" id="IPR050815">
    <property type="entry name" value="TF_fung"/>
</dbReference>
<keyword evidence="4" id="KW-0238">DNA-binding</keyword>
<dbReference type="AlphaFoldDB" id="W9XSF1"/>
<evidence type="ECO:0000256" key="1">
    <source>
        <dbReference type="ARBA" id="ARBA00004123"/>
    </source>
</evidence>
<dbReference type="SMART" id="SM00066">
    <property type="entry name" value="GAL4"/>
    <property type="match status" value="1"/>
</dbReference>
<dbReference type="EMBL" id="AMWN01000006">
    <property type="protein sequence ID" value="EXJ83472.1"/>
    <property type="molecule type" value="Genomic_DNA"/>
</dbReference>
<proteinExistence type="predicted"/>
<dbReference type="GO" id="GO:0000981">
    <property type="term" value="F:DNA-binding transcription factor activity, RNA polymerase II-specific"/>
    <property type="evidence" value="ECO:0007669"/>
    <property type="project" value="InterPro"/>
</dbReference>
<evidence type="ECO:0000256" key="5">
    <source>
        <dbReference type="ARBA" id="ARBA00023163"/>
    </source>
</evidence>
<dbReference type="GO" id="GO:0008270">
    <property type="term" value="F:zinc ion binding"/>
    <property type="evidence" value="ECO:0007669"/>
    <property type="project" value="InterPro"/>
</dbReference>
<feature type="compositionally biased region" description="Low complexity" evidence="7">
    <location>
        <begin position="85"/>
        <end position="100"/>
    </location>
</feature>
<keyword evidence="6" id="KW-0539">Nucleus</keyword>
<dbReference type="STRING" id="1182541.W9XSF1"/>
<keyword evidence="5" id="KW-0804">Transcription</keyword>
<dbReference type="InterPro" id="IPR036864">
    <property type="entry name" value="Zn2-C6_fun-type_DNA-bd_sf"/>
</dbReference>
<evidence type="ECO:0000256" key="6">
    <source>
        <dbReference type="ARBA" id="ARBA00023242"/>
    </source>
</evidence>